<evidence type="ECO:0000259" key="4">
    <source>
        <dbReference type="PROSITE" id="PS51767"/>
    </source>
</evidence>
<dbReference type="InterPro" id="IPR001461">
    <property type="entry name" value="Aspartic_peptidase_A1"/>
</dbReference>
<evidence type="ECO:0000256" key="2">
    <source>
        <dbReference type="ARBA" id="ARBA00023157"/>
    </source>
</evidence>
<dbReference type="InterPro" id="IPR021109">
    <property type="entry name" value="Peptidase_aspartic_dom_sf"/>
</dbReference>
<organism evidence="5 6">
    <name type="scientific">Sungouiella intermedia</name>
    <dbReference type="NCBI Taxonomy" id="45354"/>
    <lineage>
        <taxon>Eukaryota</taxon>
        <taxon>Fungi</taxon>
        <taxon>Dikarya</taxon>
        <taxon>Ascomycota</taxon>
        <taxon>Saccharomycotina</taxon>
        <taxon>Pichiomycetes</taxon>
        <taxon>Metschnikowiaceae</taxon>
        <taxon>Sungouiella</taxon>
    </lineage>
</organism>
<dbReference type="SUPFAM" id="SSF50630">
    <property type="entry name" value="Acid proteases"/>
    <property type="match status" value="1"/>
</dbReference>
<feature type="chain" id="PRO_5012634266" evidence="3">
    <location>
        <begin position="23"/>
        <end position="551"/>
    </location>
</feature>
<dbReference type="AlphaFoldDB" id="A0A1L0DLS4"/>
<dbReference type="PANTHER" id="PTHR47966:SF65">
    <property type="entry name" value="ASPARTIC-TYPE ENDOPEPTIDASE"/>
    <property type="match status" value="1"/>
</dbReference>
<sequence length="551" mass="61634">MYFFIYLLVFANAFVRFDLSRSFTNNAQLGKRNIVSAKFSNSDFRGVTLAELTVGSNKQKVSVMLLTDLGVLWMPSASCNSTMKNSTTDYDDNDDYDYYDDDGDAYSCGSGFTFDPETLKTFKDANEIFEMEVDDDFIEEFGYRGVDTVGFGNYSTTMKFGIVEYSTSPGWLGIGFAAGPTEKNFTSFGDRLVEEKVISRNVYSVSLGANNASQGTLLFGAIDQSKYEGTLQKVKMVNGSDYRNTIGILYDGVGFSDAYVPVQLYLGYPYLRLPEYTVYSIAKAMNAINDFNGYRVPCYQLNLSESFRFYFSGIEIQVPYRDLVEQVDNACYLTVKERSEGYYLGNNILRSMYFVVDMELQEVALAQASSREQNEQIEEIVSSIPRAKEAFLFNYTKPDETLSSDEYYGFTKVHITDSSRPTYSRNTDPGTIDNGGTEYVQTVDETGWVISYTTSISTTYYVMTYKLSKYTLTETGEYRISGSTFSGVYTTTSVDYYSSSSYLRTTVVGDVVTLTLDHPLSKPTSTSSSRGGASKFYLSGGVLLLALVSLL</sequence>
<dbReference type="PANTHER" id="PTHR47966">
    <property type="entry name" value="BETA-SITE APP-CLEAVING ENZYME, ISOFORM A-RELATED"/>
    <property type="match status" value="1"/>
</dbReference>
<name>A0A1L0DLS4_9ASCO</name>
<dbReference type="PROSITE" id="PS51767">
    <property type="entry name" value="PEPTIDASE_A1"/>
    <property type="match status" value="1"/>
</dbReference>
<feature type="signal peptide" evidence="3">
    <location>
        <begin position="1"/>
        <end position="22"/>
    </location>
</feature>
<dbReference type="Proteomes" id="UP000182259">
    <property type="component" value="Chromosome III"/>
</dbReference>
<evidence type="ECO:0000256" key="1">
    <source>
        <dbReference type="ARBA" id="ARBA00007447"/>
    </source>
</evidence>
<proteinExistence type="inferred from homology"/>
<evidence type="ECO:0000313" key="5">
    <source>
        <dbReference type="EMBL" id="SGZ53358.1"/>
    </source>
</evidence>
<dbReference type="GO" id="GO:0004190">
    <property type="term" value="F:aspartic-type endopeptidase activity"/>
    <property type="evidence" value="ECO:0007669"/>
    <property type="project" value="InterPro"/>
</dbReference>
<dbReference type="EMBL" id="LT635766">
    <property type="protein sequence ID" value="SGZ53358.1"/>
    <property type="molecule type" value="Genomic_DNA"/>
</dbReference>
<dbReference type="PRINTS" id="PR00792">
    <property type="entry name" value="PEPSIN"/>
</dbReference>
<feature type="domain" description="Peptidase A1" evidence="4">
    <location>
        <begin position="48"/>
        <end position="366"/>
    </location>
</feature>
<keyword evidence="2" id="KW-1015">Disulfide bond</keyword>
<dbReference type="Gene3D" id="2.40.70.10">
    <property type="entry name" value="Acid Proteases"/>
    <property type="match status" value="2"/>
</dbReference>
<evidence type="ECO:0000256" key="3">
    <source>
        <dbReference type="SAM" id="SignalP"/>
    </source>
</evidence>
<comment type="similarity">
    <text evidence="1">Belongs to the peptidase A1 family.</text>
</comment>
<gene>
    <name evidence="5" type="ORF">SAMEA4029009_CIC11G00000003445</name>
</gene>
<keyword evidence="3" id="KW-0732">Signal</keyword>
<dbReference type="Pfam" id="PF00026">
    <property type="entry name" value="Asp"/>
    <property type="match status" value="1"/>
</dbReference>
<accession>A0A1L0DLS4</accession>
<dbReference type="InterPro" id="IPR033121">
    <property type="entry name" value="PEPTIDASE_A1"/>
</dbReference>
<dbReference type="GO" id="GO:0006508">
    <property type="term" value="P:proteolysis"/>
    <property type="evidence" value="ECO:0007669"/>
    <property type="project" value="InterPro"/>
</dbReference>
<evidence type="ECO:0000313" key="6">
    <source>
        <dbReference type="Proteomes" id="UP000182259"/>
    </source>
</evidence>
<reference evidence="5 6" key="1">
    <citation type="submission" date="2016-10" db="EMBL/GenBank/DDBJ databases">
        <authorList>
            <person name="de Groot N.N."/>
        </authorList>
    </citation>
    <scope>NUCLEOTIDE SEQUENCE [LARGE SCALE GENOMIC DNA]</scope>
    <source>
        <strain evidence="5 6">PYCC 4715</strain>
    </source>
</reference>
<protein>
    <submittedName>
        <fullName evidence="5">CIC11C00000003445</fullName>
    </submittedName>
</protein>